<reference evidence="2 3" key="1">
    <citation type="journal article" date="2021" name="Nat. Commun.">
        <title>Incipient diploidization of the medicinal plant Perilla within 10,000 years.</title>
        <authorList>
            <person name="Zhang Y."/>
            <person name="Shen Q."/>
            <person name="Leng L."/>
            <person name="Zhang D."/>
            <person name="Chen S."/>
            <person name="Shi Y."/>
            <person name="Ning Z."/>
            <person name="Chen S."/>
        </authorList>
    </citation>
    <scope>NUCLEOTIDE SEQUENCE [LARGE SCALE GENOMIC DNA]</scope>
    <source>
        <strain evidence="3">cv. PC099</strain>
    </source>
</reference>
<evidence type="ECO:0000313" key="3">
    <source>
        <dbReference type="Proteomes" id="UP001190926"/>
    </source>
</evidence>
<gene>
    <name evidence="2" type="ORF">C2S53_010355</name>
</gene>
<organism evidence="2 3">
    <name type="scientific">Perilla frutescens var. hirtella</name>
    <name type="common">Perilla citriodora</name>
    <name type="synonym">Perilla setoyensis</name>
    <dbReference type="NCBI Taxonomy" id="608512"/>
    <lineage>
        <taxon>Eukaryota</taxon>
        <taxon>Viridiplantae</taxon>
        <taxon>Streptophyta</taxon>
        <taxon>Embryophyta</taxon>
        <taxon>Tracheophyta</taxon>
        <taxon>Spermatophyta</taxon>
        <taxon>Magnoliopsida</taxon>
        <taxon>eudicotyledons</taxon>
        <taxon>Gunneridae</taxon>
        <taxon>Pentapetalae</taxon>
        <taxon>asterids</taxon>
        <taxon>lamiids</taxon>
        <taxon>Lamiales</taxon>
        <taxon>Lamiaceae</taxon>
        <taxon>Nepetoideae</taxon>
        <taxon>Elsholtzieae</taxon>
        <taxon>Perilla</taxon>
    </lineage>
</organism>
<evidence type="ECO:0000313" key="2">
    <source>
        <dbReference type="EMBL" id="KAH6824541.1"/>
    </source>
</evidence>
<protein>
    <submittedName>
        <fullName evidence="2">Uncharacterized protein</fullName>
    </submittedName>
</protein>
<dbReference type="Proteomes" id="UP001190926">
    <property type="component" value="Unassembled WGS sequence"/>
</dbReference>
<comment type="caution">
    <text evidence="2">The sequence shown here is derived from an EMBL/GenBank/DDBJ whole genome shotgun (WGS) entry which is preliminary data.</text>
</comment>
<keyword evidence="3" id="KW-1185">Reference proteome</keyword>
<proteinExistence type="predicted"/>
<evidence type="ECO:0000256" key="1">
    <source>
        <dbReference type="SAM" id="MobiDB-lite"/>
    </source>
</evidence>
<dbReference type="PANTHER" id="PTHR33983:SF19">
    <property type="match status" value="1"/>
</dbReference>
<accession>A0AAD4J0F0</accession>
<sequence>MGKYMEFLDLGVRIASRFQSHCPQTARMYYHPPPPARQNHHHHDGGAAAADKGEAVRGHGGIDTISFIMYAVV</sequence>
<name>A0AAD4J0F0_PERFH</name>
<dbReference type="EMBL" id="SDAM02000323">
    <property type="protein sequence ID" value="KAH6824541.1"/>
    <property type="molecule type" value="Genomic_DNA"/>
</dbReference>
<dbReference type="AlphaFoldDB" id="A0AAD4J0F0"/>
<feature type="region of interest" description="Disordered" evidence="1">
    <location>
        <begin position="25"/>
        <end position="54"/>
    </location>
</feature>
<dbReference type="PANTHER" id="PTHR33983">
    <property type="entry name" value="OS07G0185900 PROTEIN"/>
    <property type="match status" value="1"/>
</dbReference>